<dbReference type="InterPro" id="IPR044084">
    <property type="entry name" value="AvModA-like_subst-bd"/>
</dbReference>
<gene>
    <name evidence="6" type="ORF">BA890_23110</name>
</gene>
<keyword evidence="3 5" id="KW-0732">Signal</keyword>
<dbReference type="NCBIfam" id="TIGR01256">
    <property type="entry name" value="modA"/>
    <property type="match status" value="1"/>
</dbReference>
<evidence type="ECO:0000313" key="7">
    <source>
        <dbReference type="Proteomes" id="UP000092741"/>
    </source>
</evidence>
<proteinExistence type="inferred from homology"/>
<dbReference type="PANTHER" id="PTHR30632:SF14">
    <property type="entry name" value="TUNGSTATE_MOLYBDATE_CHROMATE-BINDING PROTEIN MODA"/>
    <property type="match status" value="1"/>
</dbReference>
<evidence type="ECO:0000313" key="6">
    <source>
        <dbReference type="EMBL" id="ANQ15589.1"/>
    </source>
</evidence>
<comment type="similarity">
    <text evidence="1">Belongs to the bacterial solute-binding protein ModA family.</text>
</comment>
<dbReference type="GO" id="GO:0046872">
    <property type="term" value="F:metal ion binding"/>
    <property type="evidence" value="ECO:0007669"/>
    <property type="project" value="UniProtKB-KW"/>
</dbReference>
<dbReference type="Pfam" id="PF13531">
    <property type="entry name" value="SBP_bac_11"/>
    <property type="match status" value="1"/>
</dbReference>
<evidence type="ECO:0000256" key="3">
    <source>
        <dbReference type="ARBA" id="ARBA00022729"/>
    </source>
</evidence>
<dbReference type="RefSeq" id="WP_020333821.1">
    <property type="nucleotide sequence ID" value="NZ_ATFJ01000012.1"/>
</dbReference>
<dbReference type="PANTHER" id="PTHR30632">
    <property type="entry name" value="MOLYBDATE-BINDING PERIPLASMIC PROTEIN"/>
    <property type="match status" value="1"/>
</dbReference>
<dbReference type="GO" id="GO:0015689">
    <property type="term" value="P:molybdate ion transport"/>
    <property type="evidence" value="ECO:0007669"/>
    <property type="project" value="InterPro"/>
</dbReference>
<feature type="chain" id="PRO_5042910963" evidence="5">
    <location>
        <begin position="25"/>
        <end position="249"/>
    </location>
</feature>
<dbReference type="GeneID" id="70914979"/>
<reference evidence="6 7" key="1">
    <citation type="submission" date="2016-07" db="EMBL/GenBank/DDBJ databases">
        <title>Developing Vibrio natriegens as a novel, fast-growing host for biotechnology.</title>
        <authorList>
            <person name="Weinstock M.T."/>
            <person name="Hesek E.D."/>
            <person name="Wilson C.M."/>
            <person name="Gibson D.G."/>
        </authorList>
    </citation>
    <scope>NUCLEOTIDE SEQUENCE [LARGE SCALE GENOMIC DNA]</scope>
    <source>
        <strain evidence="6 7">ATCC 14048</strain>
    </source>
</reference>
<dbReference type="EMBL" id="CP016346">
    <property type="protein sequence ID" value="ANQ15589.1"/>
    <property type="molecule type" value="Genomic_DNA"/>
</dbReference>
<dbReference type="InterPro" id="IPR005950">
    <property type="entry name" value="ModA"/>
</dbReference>
<feature type="signal peptide" evidence="5">
    <location>
        <begin position="1"/>
        <end position="24"/>
    </location>
</feature>
<evidence type="ECO:0000256" key="4">
    <source>
        <dbReference type="PIRSR" id="PIRSR004846-1"/>
    </source>
</evidence>
<evidence type="ECO:0000256" key="1">
    <source>
        <dbReference type="ARBA" id="ARBA00009175"/>
    </source>
</evidence>
<dbReference type="PIRSF" id="PIRSF004846">
    <property type="entry name" value="ModA"/>
    <property type="match status" value="1"/>
</dbReference>
<dbReference type="InterPro" id="IPR050682">
    <property type="entry name" value="ModA/WtpA"/>
</dbReference>
<dbReference type="Proteomes" id="UP000092741">
    <property type="component" value="Chromosome 2"/>
</dbReference>
<dbReference type="AlphaFoldDB" id="A0AAN1CYE5"/>
<keyword evidence="2 4" id="KW-0479">Metal-binding</keyword>
<evidence type="ECO:0000256" key="2">
    <source>
        <dbReference type="ARBA" id="ARBA00022723"/>
    </source>
</evidence>
<accession>A0AAN1CYE5</accession>
<dbReference type="GO" id="GO:0030973">
    <property type="term" value="F:molybdate ion binding"/>
    <property type="evidence" value="ECO:0007669"/>
    <property type="project" value="InterPro"/>
</dbReference>
<keyword evidence="4" id="KW-0500">Molybdenum</keyword>
<organism evidence="6 7">
    <name type="scientific">Vibrio natriegens NBRC 15636 = ATCC 14048 = DSM 759</name>
    <dbReference type="NCBI Taxonomy" id="1219067"/>
    <lineage>
        <taxon>Bacteria</taxon>
        <taxon>Pseudomonadati</taxon>
        <taxon>Pseudomonadota</taxon>
        <taxon>Gammaproteobacteria</taxon>
        <taxon>Vibrionales</taxon>
        <taxon>Vibrionaceae</taxon>
        <taxon>Vibrio</taxon>
    </lineage>
</organism>
<keyword evidence="7" id="KW-1185">Reference proteome</keyword>
<dbReference type="Gene3D" id="3.40.190.10">
    <property type="entry name" value="Periplasmic binding protein-like II"/>
    <property type="match status" value="2"/>
</dbReference>
<feature type="binding site" evidence="4">
    <location>
        <position position="61"/>
    </location>
    <ligand>
        <name>molybdate</name>
        <dbReference type="ChEBI" id="CHEBI:36264"/>
    </ligand>
</feature>
<name>A0AAN1CYE5_VIBNA</name>
<dbReference type="CDD" id="cd13539">
    <property type="entry name" value="PBP2_AvModA"/>
    <property type="match status" value="1"/>
</dbReference>
<dbReference type="SUPFAM" id="SSF53850">
    <property type="entry name" value="Periplasmic binding protein-like II"/>
    <property type="match status" value="1"/>
</dbReference>
<dbReference type="KEGG" id="vna:PN96_19265"/>
<evidence type="ECO:0000256" key="5">
    <source>
        <dbReference type="SAM" id="SignalP"/>
    </source>
</evidence>
<protein>
    <submittedName>
        <fullName evidence="6">Molybdate ABC transporter substrate-binding protein</fullName>
    </submittedName>
</protein>
<sequence length="249" mass="27432">MAKNRSNLSCCLAAAMLFSSNSYSQSLTLAVANNFYRPMKALASDYTQLHSDDVEISTGSTGQLYAQIVNGAPFDLFFSADQRRPQLLVEKQLAEDQFTYAQGVLVAWSPVENLDVKSELFSANFQYLAIADPKLAPYGLAAQQMLEKHQKWQGVQNKLVIGKGLNATYQFVFTGNAQIGLLAKSQVYQQGEFQSGSVWQVPSSDYQSIKQDAVTLTLGKGKASATQFIAYLKSDRAKAIIRSYGYLTD</sequence>